<dbReference type="GO" id="GO:0004813">
    <property type="term" value="F:alanine-tRNA ligase activity"/>
    <property type="evidence" value="ECO:0007669"/>
    <property type="project" value="UniProtKB-UniRule"/>
</dbReference>
<dbReference type="InterPro" id="IPR012947">
    <property type="entry name" value="tRNA_SAD"/>
</dbReference>
<dbReference type="GO" id="GO:0005524">
    <property type="term" value="F:ATP binding"/>
    <property type="evidence" value="ECO:0007669"/>
    <property type="project" value="UniProtKB-UniRule"/>
</dbReference>
<keyword evidence="4 11" id="KW-0479">Metal-binding</keyword>
<dbReference type="FunFam" id="3.30.980.10:FF:000004">
    <property type="entry name" value="Alanine--tRNA ligase, cytoplasmic"/>
    <property type="match status" value="1"/>
</dbReference>
<dbReference type="PANTHER" id="PTHR11777">
    <property type="entry name" value="ALANYL-TRNA SYNTHETASE"/>
    <property type="match status" value="1"/>
</dbReference>
<keyword evidence="2 11" id="KW-0820">tRNA-binding</keyword>
<dbReference type="InterPro" id="IPR023033">
    <property type="entry name" value="Ala_tRNA_ligase_euk/bac"/>
</dbReference>
<evidence type="ECO:0000256" key="5">
    <source>
        <dbReference type="ARBA" id="ARBA00022741"/>
    </source>
</evidence>
<comment type="cofactor">
    <cofactor evidence="11">
        <name>Zn(2+)</name>
        <dbReference type="ChEBI" id="CHEBI:29105"/>
    </cofactor>
    <text evidence="11">Binds 1 zinc ion per subunit.</text>
</comment>
<dbReference type="SUPFAM" id="SSF101353">
    <property type="entry name" value="Putative anticodon-binding domain of alanyl-tRNA synthetase (AlaRS)"/>
    <property type="match status" value="1"/>
</dbReference>
<keyword evidence="11" id="KW-0963">Cytoplasm</keyword>
<evidence type="ECO:0000256" key="11">
    <source>
        <dbReference type="HAMAP-Rule" id="MF_00036"/>
    </source>
</evidence>
<keyword evidence="3 11" id="KW-0436">Ligase</keyword>
<dbReference type="SUPFAM" id="SSF55186">
    <property type="entry name" value="ThrRS/AlaRS common domain"/>
    <property type="match status" value="1"/>
</dbReference>
<evidence type="ECO:0000313" key="14">
    <source>
        <dbReference type="EMBL" id="RSK39076.1"/>
    </source>
</evidence>
<keyword evidence="8 11" id="KW-0694">RNA-binding</keyword>
<comment type="similarity">
    <text evidence="1 11">Belongs to the class-II aminoacyl-tRNA synthetase family.</text>
</comment>
<dbReference type="FunFam" id="3.10.310.40:FF:000001">
    <property type="entry name" value="Alanine--tRNA ligase"/>
    <property type="match status" value="1"/>
</dbReference>
<feature type="coiled-coil region" evidence="12">
    <location>
        <begin position="729"/>
        <end position="768"/>
    </location>
</feature>
<dbReference type="SMART" id="SM00863">
    <property type="entry name" value="tRNA_SAD"/>
    <property type="match status" value="1"/>
</dbReference>
<dbReference type="Gene3D" id="2.40.30.130">
    <property type="match status" value="1"/>
</dbReference>
<dbReference type="SUPFAM" id="SSF55681">
    <property type="entry name" value="Class II aaRS and biotin synthetases"/>
    <property type="match status" value="1"/>
</dbReference>
<accession>A0A3R9NQ48</accession>
<dbReference type="PANTHER" id="PTHR11777:SF9">
    <property type="entry name" value="ALANINE--TRNA LIGASE, CYTOPLASMIC"/>
    <property type="match status" value="1"/>
</dbReference>
<dbReference type="PRINTS" id="PR00980">
    <property type="entry name" value="TRNASYNTHALA"/>
</dbReference>
<keyword evidence="12" id="KW-0175">Coiled coil</keyword>
<comment type="function">
    <text evidence="11">Catalyzes the attachment of alanine to tRNA(Ala) in a two-step reaction: alanine is first activated by ATP to form Ala-AMP and then transferred to the acceptor end of tRNA(Ala). Also edits incorrectly charged Ser-tRNA(Ala) and Gly-tRNA(Ala) via its editing domain.</text>
</comment>
<dbReference type="Gene3D" id="3.30.930.10">
    <property type="entry name" value="Bira Bifunctional Protein, Domain 2"/>
    <property type="match status" value="1"/>
</dbReference>
<dbReference type="InterPro" id="IPR050058">
    <property type="entry name" value="Ala-tRNA_ligase"/>
</dbReference>
<keyword evidence="15" id="KW-1185">Reference proteome</keyword>
<evidence type="ECO:0000256" key="4">
    <source>
        <dbReference type="ARBA" id="ARBA00022723"/>
    </source>
</evidence>
<comment type="subcellular location">
    <subcellularLocation>
        <location evidence="11">Cytoplasm</location>
    </subcellularLocation>
</comment>
<proteinExistence type="inferred from homology"/>
<dbReference type="Gene3D" id="3.30.54.20">
    <property type="match status" value="1"/>
</dbReference>
<evidence type="ECO:0000259" key="13">
    <source>
        <dbReference type="PROSITE" id="PS50860"/>
    </source>
</evidence>
<organism evidence="14 15">
    <name type="scientific">Mangrovimonas spongiae</name>
    <dbReference type="NCBI Taxonomy" id="2494697"/>
    <lineage>
        <taxon>Bacteria</taxon>
        <taxon>Pseudomonadati</taxon>
        <taxon>Bacteroidota</taxon>
        <taxon>Flavobacteriia</taxon>
        <taxon>Flavobacteriales</taxon>
        <taxon>Flavobacteriaceae</taxon>
        <taxon>Mangrovimonas</taxon>
    </lineage>
</organism>
<keyword evidence="9 11" id="KW-0648">Protein biosynthesis</keyword>
<dbReference type="NCBIfam" id="TIGR00344">
    <property type="entry name" value="alaS"/>
    <property type="match status" value="1"/>
</dbReference>
<dbReference type="AlphaFoldDB" id="A0A3R9NQ48"/>
<evidence type="ECO:0000256" key="9">
    <source>
        <dbReference type="ARBA" id="ARBA00022917"/>
    </source>
</evidence>
<comment type="caution">
    <text evidence="14">The sequence shown here is derived from an EMBL/GenBank/DDBJ whole genome shotgun (WGS) entry which is preliminary data.</text>
</comment>
<name>A0A3R9NQ48_9FLAO</name>
<dbReference type="OrthoDB" id="9803884at2"/>
<comment type="catalytic activity">
    <reaction evidence="11">
        <text>tRNA(Ala) + L-alanine + ATP = L-alanyl-tRNA(Ala) + AMP + diphosphate</text>
        <dbReference type="Rhea" id="RHEA:12540"/>
        <dbReference type="Rhea" id="RHEA-COMP:9657"/>
        <dbReference type="Rhea" id="RHEA-COMP:9923"/>
        <dbReference type="ChEBI" id="CHEBI:30616"/>
        <dbReference type="ChEBI" id="CHEBI:33019"/>
        <dbReference type="ChEBI" id="CHEBI:57972"/>
        <dbReference type="ChEBI" id="CHEBI:78442"/>
        <dbReference type="ChEBI" id="CHEBI:78497"/>
        <dbReference type="ChEBI" id="CHEBI:456215"/>
        <dbReference type="EC" id="6.1.1.7"/>
    </reaction>
</comment>
<dbReference type="InterPro" id="IPR018164">
    <property type="entry name" value="Ala-tRNA-synth_IIc_N"/>
</dbReference>
<dbReference type="Pfam" id="PF07973">
    <property type="entry name" value="tRNA_SAD"/>
    <property type="match status" value="1"/>
</dbReference>
<feature type="binding site" evidence="11">
    <location>
        <position position="664"/>
    </location>
    <ligand>
        <name>Zn(2+)</name>
        <dbReference type="ChEBI" id="CHEBI:29105"/>
    </ligand>
</feature>
<dbReference type="CDD" id="cd00673">
    <property type="entry name" value="AlaRS_core"/>
    <property type="match status" value="1"/>
</dbReference>
<dbReference type="GO" id="GO:0006419">
    <property type="term" value="P:alanyl-tRNA aminoacylation"/>
    <property type="evidence" value="ECO:0007669"/>
    <property type="project" value="UniProtKB-UniRule"/>
</dbReference>
<keyword evidence="10 11" id="KW-0030">Aminoacyl-tRNA synthetase</keyword>
<gene>
    <name evidence="11" type="primary">alaS</name>
    <name evidence="14" type="ORF">EJA19_09035</name>
</gene>
<feature type="domain" description="Alanyl-transfer RNA synthetases family profile" evidence="13">
    <location>
        <begin position="1"/>
        <end position="707"/>
    </location>
</feature>
<evidence type="ECO:0000256" key="2">
    <source>
        <dbReference type="ARBA" id="ARBA00022555"/>
    </source>
</evidence>
<dbReference type="EC" id="6.1.1.7" evidence="11"/>
<dbReference type="InterPro" id="IPR018165">
    <property type="entry name" value="Ala-tRNA-synth_IIc_core"/>
</dbReference>
<dbReference type="Gene3D" id="3.10.310.40">
    <property type="match status" value="1"/>
</dbReference>
<dbReference type="Pfam" id="PF01411">
    <property type="entry name" value="tRNA-synt_2c"/>
    <property type="match status" value="1"/>
</dbReference>
<dbReference type="InterPro" id="IPR003156">
    <property type="entry name" value="DHHA1_dom"/>
</dbReference>
<evidence type="ECO:0000256" key="3">
    <source>
        <dbReference type="ARBA" id="ARBA00022598"/>
    </source>
</evidence>
<dbReference type="GO" id="GO:0008270">
    <property type="term" value="F:zinc ion binding"/>
    <property type="evidence" value="ECO:0007669"/>
    <property type="project" value="UniProtKB-UniRule"/>
</dbReference>
<feature type="binding site" evidence="11">
    <location>
        <position position="562"/>
    </location>
    <ligand>
        <name>Zn(2+)</name>
        <dbReference type="ChEBI" id="CHEBI:29105"/>
    </ligand>
</feature>
<dbReference type="FunFam" id="3.30.54.20:FF:000001">
    <property type="entry name" value="Alanine--tRNA ligase"/>
    <property type="match status" value="1"/>
</dbReference>
<dbReference type="EMBL" id="RWBG01000004">
    <property type="protein sequence ID" value="RSK39076.1"/>
    <property type="molecule type" value="Genomic_DNA"/>
</dbReference>
<dbReference type="InterPro" id="IPR002318">
    <property type="entry name" value="Ala-tRNA-lgiase_IIc"/>
</dbReference>
<evidence type="ECO:0000256" key="12">
    <source>
        <dbReference type="SAM" id="Coils"/>
    </source>
</evidence>
<evidence type="ECO:0000313" key="15">
    <source>
        <dbReference type="Proteomes" id="UP000270620"/>
    </source>
</evidence>
<dbReference type="InterPro" id="IPR018163">
    <property type="entry name" value="Thr/Ala-tRNA-synth_IIc_edit"/>
</dbReference>
<evidence type="ECO:0000256" key="6">
    <source>
        <dbReference type="ARBA" id="ARBA00022833"/>
    </source>
</evidence>
<dbReference type="GO" id="GO:0005737">
    <property type="term" value="C:cytoplasm"/>
    <property type="evidence" value="ECO:0007669"/>
    <property type="project" value="UniProtKB-SubCell"/>
</dbReference>
<evidence type="ECO:0000256" key="1">
    <source>
        <dbReference type="ARBA" id="ARBA00008226"/>
    </source>
</evidence>
<dbReference type="InterPro" id="IPR018162">
    <property type="entry name" value="Ala-tRNA-ligase_IIc_anticod-bd"/>
</dbReference>
<dbReference type="HAMAP" id="MF_00036_B">
    <property type="entry name" value="Ala_tRNA_synth_B"/>
    <property type="match status" value="1"/>
</dbReference>
<evidence type="ECO:0000256" key="8">
    <source>
        <dbReference type="ARBA" id="ARBA00022884"/>
    </source>
</evidence>
<protein>
    <recommendedName>
        <fullName evidence="11">Alanine--tRNA ligase</fullName>
        <ecNumber evidence="11">6.1.1.7</ecNumber>
    </recommendedName>
    <alternativeName>
        <fullName evidence="11">Alanyl-tRNA synthetase</fullName>
        <shortName evidence="11">AlaRS</shortName>
    </alternativeName>
</protein>
<comment type="domain">
    <text evidence="11">Consists of three domains; the N-terminal catalytic domain, the editing domain and the C-terminal C-Ala domain. The editing domain removes incorrectly charged amino acids, while the C-Ala domain, along with tRNA(Ala), serves as a bridge to cooperatively bring together the editing and aminoacylation centers thus stimulating deacylation of misacylated tRNAs.</text>
</comment>
<feature type="binding site" evidence="11">
    <location>
        <position position="668"/>
    </location>
    <ligand>
        <name>Zn(2+)</name>
        <dbReference type="ChEBI" id="CHEBI:29105"/>
    </ligand>
</feature>
<keyword evidence="7 11" id="KW-0067">ATP-binding</keyword>
<keyword evidence="5 11" id="KW-0547">Nucleotide-binding</keyword>
<dbReference type="Gene3D" id="3.30.980.10">
    <property type="entry name" value="Threonyl-trna Synthetase, Chain A, domain 2"/>
    <property type="match status" value="1"/>
</dbReference>
<dbReference type="FunFam" id="3.30.930.10:FF:000011">
    <property type="entry name" value="Alanine--tRNA ligase, cytoplasmic"/>
    <property type="match status" value="1"/>
</dbReference>
<dbReference type="PROSITE" id="PS50860">
    <property type="entry name" value="AA_TRNA_LIGASE_II_ALA"/>
    <property type="match status" value="1"/>
</dbReference>
<keyword evidence="6 11" id="KW-0862">Zinc</keyword>
<dbReference type="GO" id="GO:0002161">
    <property type="term" value="F:aminoacyl-tRNA deacylase activity"/>
    <property type="evidence" value="ECO:0007669"/>
    <property type="project" value="TreeGrafter"/>
</dbReference>
<dbReference type="GO" id="GO:0000049">
    <property type="term" value="F:tRNA binding"/>
    <property type="evidence" value="ECO:0007669"/>
    <property type="project" value="UniProtKB-KW"/>
</dbReference>
<feature type="binding site" evidence="11">
    <location>
        <position position="566"/>
    </location>
    <ligand>
        <name>Zn(2+)</name>
        <dbReference type="ChEBI" id="CHEBI:29105"/>
    </ligand>
</feature>
<dbReference type="SUPFAM" id="SSF50447">
    <property type="entry name" value="Translation proteins"/>
    <property type="match status" value="1"/>
</dbReference>
<evidence type="ECO:0000256" key="10">
    <source>
        <dbReference type="ARBA" id="ARBA00023146"/>
    </source>
</evidence>
<evidence type="ECO:0000256" key="7">
    <source>
        <dbReference type="ARBA" id="ARBA00022840"/>
    </source>
</evidence>
<sequence length="870" mass="98220">MKSQDIRSKFLTFFEDKKHLIVPSAPMVTKDDPTLMFINSGMAPFKEYFLGNAKPKSSRITDSQKCLRVSGKHNDLEEVGYDTYHHTLFEMLGNWSFGDYFKKEAIDWAWELLTKVFKINKDILYVTVFEGDESEGIPMDQEAYDFWKAIVPEDRILMGNKKDNFWEMGDQGPCGPCSEIHVDIRSDEEKAQVPGKDLVNQDHPQVVEIWNLVFMQYNRKANGSLENLPNKHIDTGMGFERLCMVLQGVQSNYDTDVFTPLICEIETITNSNYGKEDEVDVAIRVVSDHVRAVAFSIADGQLPSNAGAGYVIRRILRRAIRYGFTFLNQKEPFIFKLVETLSAQMGKAFPELKSQKTLIENVIKEEEQSFLRTLDQGLLLLDRVMEDTKTDTIAGTKAFELYDTYGFPLDLTQLIAREKGYTIDVEGFDAEMKKQKERSRQASASETSDWVVLKEDDVEEFVGYDRLKVDVRITRYRKVTTKKDGEMYQLVFNMTPFYPEGGGQIGDKGHLESANGDVVYILDTKKENNVIIHFTKNLPKHLTDTFKAVVNEESRHLTACNHTATHLLHQALRNVLGAHVEQKGSLVKAKGLRFDFSHFSKVDKDQLQQIEDFVNARIRENIPLEEKRNIPMQEAIDAGAIALFGEKYGDSVRAIKFGNSIELCGGTHVKETGKIWYFKITSEGAVASGIRRIEAITNEEVGDYFISIDNDYQALKDLLKNPKNPVDAVKSMQDENATLKKEIEGLLKDKAKNLKGDLKNELAEVNGLQFLAKQVDLDSASIKDICFELGSQFDNLFLLFGSNQNGKAILTCYISKKVVAERELNAGQIVRELGKYIQGGGGGQPFFATAGGKNTDGIKDALNAVKAYVE</sequence>
<dbReference type="Pfam" id="PF02272">
    <property type="entry name" value="DHHA1"/>
    <property type="match status" value="1"/>
</dbReference>
<dbReference type="RefSeq" id="WP_125468050.1">
    <property type="nucleotide sequence ID" value="NZ_RWBG01000004.1"/>
</dbReference>
<dbReference type="InterPro" id="IPR009000">
    <property type="entry name" value="Transl_B-barrel_sf"/>
</dbReference>
<reference evidence="14 15" key="1">
    <citation type="submission" date="2018-12" db="EMBL/GenBank/DDBJ databases">
        <title>Mangrovimonas spongiae sp. nov., a novel member of the genus Mangrovimonas isolated from marine sponge.</title>
        <authorList>
            <person name="Zhuang L."/>
            <person name="Luo L."/>
        </authorList>
    </citation>
    <scope>NUCLEOTIDE SEQUENCE [LARGE SCALE GENOMIC DNA]</scope>
    <source>
        <strain evidence="14 15">HN-E26</strain>
    </source>
</reference>
<dbReference type="InterPro" id="IPR045864">
    <property type="entry name" value="aa-tRNA-synth_II/BPL/LPL"/>
</dbReference>
<dbReference type="Proteomes" id="UP000270620">
    <property type="component" value="Unassembled WGS sequence"/>
</dbReference>